<comment type="similarity">
    <text evidence="8 9">Belongs to the TonB-dependent receptor family.</text>
</comment>
<dbReference type="InterPro" id="IPR000531">
    <property type="entry name" value="Beta-barrel_TonB"/>
</dbReference>
<proteinExistence type="inferred from homology"/>
<evidence type="ECO:0000256" key="5">
    <source>
        <dbReference type="ARBA" id="ARBA00023077"/>
    </source>
</evidence>
<evidence type="ECO:0000313" key="12">
    <source>
        <dbReference type="EMBL" id="KPJ64400.1"/>
    </source>
</evidence>
<dbReference type="SUPFAM" id="SSF56935">
    <property type="entry name" value="Porins"/>
    <property type="match status" value="1"/>
</dbReference>
<dbReference type="GO" id="GO:0015344">
    <property type="term" value="F:siderophore uptake transmembrane transporter activity"/>
    <property type="evidence" value="ECO:0007669"/>
    <property type="project" value="TreeGrafter"/>
</dbReference>
<dbReference type="InterPro" id="IPR037066">
    <property type="entry name" value="Plug_dom_sf"/>
</dbReference>
<reference evidence="12 13" key="1">
    <citation type="journal article" date="2015" name="Microbiome">
        <title>Genomic resolution of linkages in carbon, nitrogen, and sulfur cycling among widespread estuary sediment bacteria.</title>
        <authorList>
            <person name="Baker B.J."/>
            <person name="Lazar C.S."/>
            <person name="Teske A.P."/>
            <person name="Dick G.J."/>
        </authorList>
    </citation>
    <scope>NUCLEOTIDE SEQUENCE [LARGE SCALE GENOMIC DNA]</scope>
    <source>
        <strain evidence="12">DG_56</strain>
    </source>
</reference>
<dbReference type="GO" id="GO:0009279">
    <property type="term" value="C:cell outer membrane"/>
    <property type="evidence" value="ECO:0007669"/>
    <property type="project" value="UniProtKB-SubCell"/>
</dbReference>
<dbReference type="InterPro" id="IPR039426">
    <property type="entry name" value="TonB-dep_rcpt-like"/>
</dbReference>
<feature type="domain" description="TonB-dependent receptor plug" evidence="11">
    <location>
        <begin position="85"/>
        <end position="193"/>
    </location>
</feature>
<dbReference type="GO" id="GO:0044718">
    <property type="term" value="P:siderophore transmembrane transport"/>
    <property type="evidence" value="ECO:0007669"/>
    <property type="project" value="TreeGrafter"/>
</dbReference>
<keyword evidence="7 8" id="KW-0998">Cell outer membrane</keyword>
<dbReference type="Pfam" id="PF00593">
    <property type="entry name" value="TonB_dep_Rec_b-barrel"/>
    <property type="match status" value="1"/>
</dbReference>
<dbReference type="EMBL" id="LIZY01000028">
    <property type="protein sequence ID" value="KPJ64400.1"/>
    <property type="molecule type" value="Genomic_DNA"/>
</dbReference>
<evidence type="ECO:0000256" key="1">
    <source>
        <dbReference type="ARBA" id="ARBA00004571"/>
    </source>
</evidence>
<evidence type="ECO:0000256" key="8">
    <source>
        <dbReference type="PROSITE-ProRule" id="PRU01360"/>
    </source>
</evidence>
<dbReference type="Proteomes" id="UP000052020">
    <property type="component" value="Unassembled WGS sequence"/>
</dbReference>
<dbReference type="PANTHER" id="PTHR30069:SF37">
    <property type="entry name" value="FERRIC VIBRIOBACTIN RECEPTOR VIUA"/>
    <property type="match status" value="1"/>
</dbReference>
<keyword evidence="6 8" id="KW-0472">Membrane</keyword>
<dbReference type="InterPro" id="IPR012910">
    <property type="entry name" value="Plug_dom"/>
</dbReference>
<dbReference type="PANTHER" id="PTHR30069">
    <property type="entry name" value="TONB-DEPENDENT OUTER MEMBRANE RECEPTOR"/>
    <property type="match status" value="1"/>
</dbReference>
<dbReference type="Gene3D" id="2.170.130.10">
    <property type="entry name" value="TonB-dependent receptor, plug domain"/>
    <property type="match status" value="1"/>
</dbReference>
<evidence type="ECO:0000259" key="11">
    <source>
        <dbReference type="Pfam" id="PF07715"/>
    </source>
</evidence>
<evidence type="ECO:0000259" key="10">
    <source>
        <dbReference type="Pfam" id="PF00593"/>
    </source>
</evidence>
<evidence type="ECO:0000256" key="6">
    <source>
        <dbReference type="ARBA" id="ARBA00023136"/>
    </source>
</evidence>
<evidence type="ECO:0008006" key="14">
    <source>
        <dbReference type="Google" id="ProtNLM"/>
    </source>
</evidence>
<name>A0A0S7XPI2_9BACT</name>
<dbReference type="InterPro" id="IPR036942">
    <property type="entry name" value="Beta-barrel_TonB_sf"/>
</dbReference>
<evidence type="ECO:0000313" key="13">
    <source>
        <dbReference type="Proteomes" id="UP000052020"/>
    </source>
</evidence>
<evidence type="ECO:0000256" key="3">
    <source>
        <dbReference type="ARBA" id="ARBA00022452"/>
    </source>
</evidence>
<keyword evidence="2 8" id="KW-0813">Transport</keyword>
<comment type="caution">
    <text evidence="12">The sequence shown here is derived from an EMBL/GenBank/DDBJ whole genome shotgun (WGS) entry which is preliminary data.</text>
</comment>
<dbReference type="Gene3D" id="2.40.170.20">
    <property type="entry name" value="TonB-dependent receptor, beta-barrel domain"/>
    <property type="match status" value="1"/>
</dbReference>
<feature type="domain" description="TonB-dependent receptor-like beta-barrel" evidence="10">
    <location>
        <begin position="227"/>
        <end position="622"/>
    </location>
</feature>
<keyword evidence="5 9" id="KW-0798">TonB box</keyword>
<evidence type="ECO:0000256" key="2">
    <source>
        <dbReference type="ARBA" id="ARBA00022448"/>
    </source>
</evidence>
<dbReference type="Pfam" id="PF07715">
    <property type="entry name" value="Plug"/>
    <property type="match status" value="1"/>
</dbReference>
<evidence type="ECO:0000256" key="9">
    <source>
        <dbReference type="RuleBase" id="RU003357"/>
    </source>
</evidence>
<gene>
    <name evidence="12" type="ORF">AMK68_01730</name>
</gene>
<protein>
    <recommendedName>
        <fullName evidence="14">TonB-dependent receptor</fullName>
    </recommendedName>
</protein>
<keyword evidence="4 8" id="KW-0812">Transmembrane</keyword>
<dbReference type="AlphaFoldDB" id="A0A0S7XPI2"/>
<dbReference type="PROSITE" id="PS52016">
    <property type="entry name" value="TONB_DEPENDENT_REC_3"/>
    <property type="match status" value="1"/>
</dbReference>
<accession>A0A0S7XPI2</accession>
<sequence length="651" mass="72874">MRMTMVRIETVRGVMALWFALLAGAGMAVQAREAPVERQPLAAVVAADKAAETEHDEQLETRDEVVSQEDIVVTVTASRLERPAAEEPVSVYVVTREDLIRTGARTVGDAMRWIPGVNISGGAPFAAASRSTAQLQGLPAEYSLILVDGERAKSDHIHTGVNLELIPVSMIERIEVIRGPGSVTHGSDALGGIVNIITRPVPDRETTGLHVMYGSERTADLSVHHGDRSDRSGWFLTGTTNSSDGVGTGNEYDRDFARLKLLSAPGHAVRASLDFSYYDGDYATSDDRLYTTRLEFVGRKPGSLGRIKGTFGYTDYHRNFKSGTATTDNDMCHATIQYDEQIDASNYVILGTEWRRERFERVATPEHHDTILSLYAQDECQLRESVKVLIGARIDEARRRSGELSPRAAVHWNKGPSDVRLSIARGIRLPSLQDLYEFRYDHGTFWRDGNPDLKAETSMHYSLDGAYRLPKSPVVLRGLLFRNDIDDMIVLRNTGVVETDGDPVLQRANIREARTRGFEIGTTAHPAGSEGLRIDLTYAYLDARDRTTNEYLAYNPRKTVKAGLAYRRGNRSAVLLAQFVGDRYYRDKNDNIGRLADYYLVDLNLGVRLAEHARVDFSVKNILDKEFETYEEGKALTSYGRFFSWTYRREF</sequence>
<keyword evidence="3 8" id="KW-1134">Transmembrane beta strand</keyword>
<organism evidence="12 13">
    <name type="scientific">candidate division KD3-62 bacterium DG_56</name>
    <dbReference type="NCBI Taxonomy" id="1704032"/>
    <lineage>
        <taxon>Bacteria</taxon>
        <taxon>candidate division KD3-62</taxon>
    </lineage>
</organism>
<dbReference type="CDD" id="cd01347">
    <property type="entry name" value="ligand_gated_channel"/>
    <property type="match status" value="1"/>
</dbReference>
<evidence type="ECO:0000256" key="4">
    <source>
        <dbReference type="ARBA" id="ARBA00022692"/>
    </source>
</evidence>
<comment type="subcellular location">
    <subcellularLocation>
        <location evidence="1 8">Cell outer membrane</location>
        <topology evidence="1 8">Multi-pass membrane protein</topology>
    </subcellularLocation>
</comment>
<evidence type="ECO:0000256" key="7">
    <source>
        <dbReference type="ARBA" id="ARBA00023237"/>
    </source>
</evidence>